<evidence type="ECO:0000313" key="2">
    <source>
        <dbReference type="EMBL" id="KAF5926475.1"/>
    </source>
</evidence>
<proteinExistence type="predicted"/>
<sequence>MAKASLLPPQSLDYPHQVALGAALSPASSTQKKEEGGSGWGVSPVEPLFVENDSSSSGLEDANINVSPAPFQHWGTWGWAGGGCAPLLQGRDSAASSLETPSLGKWKWGLGPQGPACAEAAGPGPPHQPPQHQGSGLRGGSHQQQPPRPPVSRTPGKRVEVSCPQSCSRTKLRNATTTGSGSSGLDTLPSLAVKLDLALEDPGRRCLCEQAALAPVAACSRGPRGSSGGRRWRVRRPRRHLGGLASRLFPHGWGHPGQPEFEVTTHAAHPDGAYHTGMRLTAACPTEQGWRDRRDTHHVGCMLDEDLVAKSDLPDHLSRDVCAQARLLRDELLQTLVREDVFGAHVDSPWEAKRQHAHQERGLWPPHNPRQTLPLVSDTAPQRFFPSDPRREAGQRWSPTAATLPTVRHPVEFQTQRRFKTGQEPPSLNLCQWSAPDRQQHLNLPRHIPDHSGGKCCLESTPNTAEPLARRPTSSSRPPGATMFSTFWEKGRSGRKVQNPPSLHLRRPLSPSACLQVLLGELQPILLALLPGSDGSLWNLTGHPGAPPLRASGPLAPSSLSPCPRAMFHRGGRCSWEHKPQTPSGVPVPCRGHEESLRGDATVTKRSNPGSCGDGEGGETLQASGQGGVLHVAGPHEAGVEGGASAQWGCRTVPAVSWHEGRRHRRGTFSGVQRWEGKGGGVRPQAALRTCPCCAVTFLPPSQKAPTMCQAHTEYRRGPGPGPSMNTGANG</sequence>
<feature type="compositionally biased region" description="Polar residues" evidence="1">
    <location>
        <begin position="163"/>
        <end position="175"/>
    </location>
</feature>
<feature type="compositionally biased region" description="Low complexity" evidence="1">
    <location>
        <begin position="113"/>
        <end position="122"/>
    </location>
</feature>
<name>A0A7J7FEJ7_DICBM</name>
<accession>A0A7J7FEJ7</accession>
<feature type="region of interest" description="Disordered" evidence="1">
    <location>
        <begin position="105"/>
        <end position="184"/>
    </location>
</feature>
<dbReference type="AlphaFoldDB" id="A0A7J7FEJ7"/>
<keyword evidence="3" id="KW-1185">Reference proteome</keyword>
<comment type="caution">
    <text evidence="2">The sequence shown here is derived from an EMBL/GenBank/DDBJ whole genome shotgun (WGS) entry which is preliminary data.</text>
</comment>
<feature type="region of interest" description="Disordered" evidence="1">
    <location>
        <begin position="597"/>
        <end position="624"/>
    </location>
</feature>
<organism evidence="2 3">
    <name type="scientific">Diceros bicornis minor</name>
    <name type="common">South-central black rhinoceros</name>
    <dbReference type="NCBI Taxonomy" id="77932"/>
    <lineage>
        <taxon>Eukaryota</taxon>
        <taxon>Metazoa</taxon>
        <taxon>Chordata</taxon>
        <taxon>Craniata</taxon>
        <taxon>Vertebrata</taxon>
        <taxon>Euteleostomi</taxon>
        <taxon>Mammalia</taxon>
        <taxon>Eutheria</taxon>
        <taxon>Laurasiatheria</taxon>
        <taxon>Perissodactyla</taxon>
        <taxon>Rhinocerotidae</taxon>
        <taxon>Diceros</taxon>
    </lineage>
</organism>
<evidence type="ECO:0000256" key="1">
    <source>
        <dbReference type="SAM" id="MobiDB-lite"/>
    </source>
</evidence>
<dbReference type="Proteomes" id="UP000551758">
    <property type="component" value="Unassembled WGS sequence"/>
</dbReference>
<protein>
    <submittedName>
        <fullName evidence="2">Uncharacterized protein</fullName>
    </submittedName>
</protein>
<evidence type="ECO:0000313" key="3">
    <source>
        <dbReference type="Proteomes" id="UP000551758"/>
    </source>
</evidence>
<gene>
    <name evidence="2" type="ORF">HPG69_018378</name>
</gene>
<dbReference type="EMBL" id="JACDTQ010000750">
    <property type="protein sequence ID" value="KAF5926475.1"/>
    <property type="molecule type" value="Genomic_DNA"/>
</dbReference>
<feature type="region of interest" description="Disordered" evidence="1">
    <location>
        <begin position="461"/>
        <end position="480"/>
    </location>
</feature>
<feature type="region of interest" description="Disordered" evidence="1">
    <location>
        <begin position="24"/>
        <end position="61"/>
    </location>
</feature>
<reference evidence="2 3" key="1">
    <citation type="journal article" date="2020" name="Mol. Biol. Evol.">
        <title>Interspecific Gene Flow and the Evolution of Specialization in Black and White Rhinoceros.</title>
        <authorList>
            <person name="Moodley Y."/>
            <person name="Westbury M.V."/>
            <person name="Russo I.M."/>
            <person name="Gopalakrishnan S."/>
            <person name="Rakotoarivelo A."/>
            <person name="Olsen R.A."/>
            <person name="Prost S."/>
            <person name="Tunstall T."/>
            <person name="Ryder O.A."/>
            <person name="Dalen L."/>
            <person name="Bruford M.W."/>
        </authorList>
    </citation>
    <scope>NUCLEOTIDE SEQUENCE [LARGE SCALE GENOMIC DNA]</scope>
    <source>
        <strain evidence="2">SBR-YM</strain>
        <tissue evidence="2">Skin</tissue>
    </source>
</reference>